<reference evidence="2" key="1">
    <citation type="submission" date="2021-03" db="EMBL/GenBank/DDBJ databases">
        <title>Evolutionary innovations through gain and loss of genes in the ectomycorrhizal Boletales.</title>
        <authorList>
            <person name="Wu G."/>
            <person name="Miyauchi S."/>
            <person name="Morin E."/>
            <person name="Yang Z.-L."/>
            <person name="Xu J."/>
            <person name="Martin F.M."/>
        </authorList>
    </citation>
    <scope>NUCLEOTIDE SEQUENCE</scope>
    <source>
        <strain evidence="2">BR01</strain>
    </source>
</reference>
<gene>
    <name evidence="2" type="ORF">JVT61DRAFT_7102</name>
</gene>
<dbReference type="AlphaFoldDB" id="A0A8I2YJ42"/>
<dbReference type="OrthoDB" id="2668279at2759"/>
<evidence type="ECO:0000313" key="2">
    <source>
        <dbReference type="EMBL" id="KAG6373045.1"/>
    </source>
</evidence>
<dbReference type="EMBL" id="JAGFBS010000024">
    <property type="protein sequence ID" value="KAG6373045.1"/>
    <property type="molecule type" value="Genomic_DNA"/>
</dbReference>
<name>A0A8I2YJ42_9AGAM</name>
<feature type="region of interest" description="Disordered" evidence="1">
    <location>
        <begin position="112"/>
        <end position="139"/>
    </location>
</feature>
<accession>A0A8I2YJ42</accession>
<proteinExistence type="predicted"/>
<evidence type="ECO:0000313" key="3">
    <source>
        <dbReference type="Proteomes" id="UP000683000"/>
    </source>
</evidence>
<evidence type="ECO:0000256" key="1">
    <source>
        <dbReference type="SAM" id="MobiDB-lite"/>
    </source>
</evidence>
<organism evidence="2 3">
    <name type="scientific">Boletus reticuloceps</name>
    <dbReference type="NCBI Taxonomy" id="495285"/>
    <lineage>
        <taxon>Eukaryota</taxon>
        <taxon>Fungi</taxon>
        <taxon>Dikarya</taxon>
        <taxon>Basidiomycota</taxon>
        <taxon>Agaricomycotina</taxon>
        <taxon>Agaricomycetes</taxon>
        <taxon>Agaricomycetidae</taxon>
        <taxon>Boletales</taxon>
        <taxon>Boletineae</taxon>
        <taxon>Boletaceae</taxon>
        <taxon>Boletoideae</taxon>
        <taxon>Boletus</taxon>
    </lineage>
</organism>
<keyword evidence="3" id="KW-1185">Reference proteome</keyword>
<dbReference type="Proteomes" id="UP000683000">
    <property type="component" value="Unassembled WGS sequence"/>
</dbReference>
<comment type="caution">
    <text evidence="2">The sequence shown here is derived from an EMBL/GenBank/DDBJ whole genome shotgun (WGS) entry which is preliminary data.</text>
</comment>
<sequence>MPEEHVICKRISSYHIYHTILSQSTILSKCNVNVQEHRKQRDERAEALAIWKQAEVSRIERNKARRHEYQAALAAWQTEQDVAKAEGRWTSWKQPALGKLEPKLPKATFNEVVEGEGGGHDGNEELDDDEEVTGSKCGD</sequence>
<protein>
    <submittedName>
        <fullName evidence="2">Uncharacterized protein</fullName>
    </submittedName>
</protein>